<reference evidence="2 3" key="1">
    <citation type="submission" date="2016-11" db="EMBL/GenBank/DDBJ databases">
        <title>Comparative genomics of Bartonella apis.</title>
        <authorList>
            <person name="Engel P."/>
        </authorList>
    </citation>
    <scope>NUCLEOTIDE SEQUENCE [LARGE SCALE GENOMIC DNA]</scope>
    <source>
        <strain evidence="2 3">BBC0178</strain>
    </source>
</reference>
<evidence type="ECO:0000313" key="3">
    <source>
        <dbReference type="Proteomes" id="UP000189660"/>
    </source>
</evidence>
<dbReference type="Proteomes" id="UP000189660">
    <property type="component" value="Chromosome"/>
</dbReference>
<dbReference type="OrthoDB" id="7859580at2"/>
<dbReference type="EMBL" id="CP015820">
    <property type="protein sequence ID" value="AQT43207.1"/>
    <property type="molecule type" value="Genomic_DNA"/>
</dbReference>
<dbReference type="PROSITE" id="PS50943">
    <property type="entry name" value="HTH_CROC1"/>
    <property type="match status" value="1"/>
</dbReference>
<sequence length="116" mass="13316">MLNDLGKELRKLRIDRNERILDMADKIKKSPAFISAIERGKKSIPATFDDLIIGAYNLTGESAARIRTACSRSRRHFTLFPESDLSKDTVSLMARRMNELSEDQLHSIQKILRNKK</sequence>
<dbReference type="RefSeq" id="WP_078040440.1">
    <property type="nucleotide sequence ID" value="NZ_CP015820.1"/>
</dbReference>
<dbReference type="KEGG" id="bapa:BBC0178_017550"/>
<dbReference type="InterPro" id="IPR001387">
    <property type="entry name" value="Cro/C1-type_HTH"/>
</dbReference>
<keyword evidence="3" id="KW-1185">Reference proteome</keyword>
<evidence type="ECO:0000313" key="2">
    <source>
        <dbReference type="EMBL" id="AQT43207.1"/>
    </source>
</evidence>
<dbReference type="Gene3D" id="1.10.260.40">
    <property type="entry name" value="lambda repressor-like DNA-binding domains"/>
    <property type="match status" value="1"/>
</dbReference>
<name>A0A1U9MD52_9HYPH</name>
<dbReference type="AlphaFoldDB" id="A0A1U9MD52"/>
<accession>A0A1U9MD52</accession>
<organism evidence="2 3">
    <name type="scientific">Bartonella apihabitans</name>
    <dbReference type="NCBI Taxonomy" id="2750929"/>
    <lineage>
        <taxon>Bacteria</taxon>
        <taxon>Pseudomonadati</taxon>
        <taxon>Pseudomonadota</taxon>
        <taxon>Alphaproteobacteria</taxon>
        <taxon>Hyphomicrobiales</taxon>
        <taxon>Bartonellaceae</taxon>
        <taxon>Bartonella</taxon>
    </lineage>
</organism>
<dbReference type="GO" id="GO:0003677">
    <property type="term" value="F:DNA binding"/>
    <property type="evidence" value="ECO:0007669"/>
    <property type="project" value="InterPro"/>
</dbReference>
<gene>
    <name evidence="2" type="ORF">BBC0178_017550</name>
</gene>
<protein>
    <submittedName>
        <fullName evidence="2">Helix-turn-helix domain-containing protein</fullName>
    </submittedName>
</protein>
<proteinExistence type="predicted"/>
<dbReference type="CDD" id="cd00093">
    <property type="entry name" value="HTH_XRE"/>
    <property type="match status" value="1"/>
</dbReference>
<dbReference type="InterPro" id="IPR010982">
    <property type="entry name" value="Lambda_DNA-bd_dom_sf"/>
</dbReference>
<dbReference type="SUPFAM" id="SSF47413">
    <property type="entry name" value="lambda repressor-like DNA-binding domains"/>
    <property type="match status" value="1"/>
</dbReference>
<feature type="domain" description="HTH cro/C1-type" evidence="1">
    <location>
        <begin position="9"/>
        <end position="63"/>
    </location>
</feature>
<evidence type="ECO:0000259" key="1">
    <source>
        <dbReference type="PROSITE" id="PS50943"/>
    </source>
</evidence>